<comment type="caution">
    <text evidence="4">The sequence shown here is derived from an EMBL/GenBank/DDBJ whole genome shotgun (WGS) entry which is preliminary data.</text>
</comment>
<dbReference type="InterPro" id="IPR000045">
    <property type="entry name" value="Prepilin_IV_endopep_pep"/>
</dbReference>
<dbReference type="PANTHER" id="PTHR30487:SF0">
    <property type="entry name" value="PREPILIN LEADER PEPTIDASE_N-METHYLTRANSFERASE-RELATED"/>
    <property type="match status" value="1"/>
</dbReference>
<evidence type="ECO:0000256" key="1">
    <source>
        <dbReference type="ARBA" id="ARBA00005801"/>
    </source>
</evidence>
<dbReference type="RefSeq" id="WP_071310770.1">
    <property type="nucleotide sequence ID" value="NZ_MLQR01000045.1"/>
</dbReference>
<accession>A0A1S2LH61</accession>
<protein>
    <submittedName>
        <fullName evidence="4">Prepilin peptidase</fullName>
    </submittedName>
</protein>
<dbReference type="Pfam" id="PF01478">
    <property type="entry name" value="Peptidase_A24"/>
    <property type="match status" value="1"/>
</dbReference>
<organism evidence="4 5">
    <name type="scientific">Anaerobacillus alkalilacustris</name>
    <dbReference type="NCBI Taxonomy" id="393763"/>
    <lineage>
        <taxon>Bacteria</taxon>
        <taxon>Bacillati</taxon>
        <taxon>Bacillota</taxon>
        <taxon>Bacilli</taxon>
        <taxon>Bacillales</taxon>
        <taxon>Bacillaceae</taxon>
        <taxon>Anaerobacillus</taxon>
    </lineage>
</organism>
<dbReference type="PANTHER" id="PTHR30487">
    <property type="entry name" value="TYPE 4 PREPILIN-LIKE PROTEINS LEADER PEPTIDE-PROCESSING ENZYME"/>
    <property type="match status" value="1"/>
</dbReference>
<dbReference type="GO" id="GO:0005886">
    <property type="term" value="C:plasma membrane"/>
    <property type="evidence" value="ECO:0007669"/>
    <property type="project" value="TreeGrafter"/>
</dbReference>
<keyword evidence="2" id="KW-1133">Transmembrane helix</keyword>
<dbReference type="InterPro" id="IPR050882">
    <property type="entry name" value="Prepilin_peptidase/N-MTase"/>
</dbReference>
<keyword evidence="2" id="KW-0472">Membrane</keyword>
<gene>
    <name evidence="4" type="ORF">BKP37_16740</name>
</gene>
<evidence type="ECO:0000256" key="2">
    <source>
        <dbReference type="SAM" id="Phobius"/>
    </source>
</evidence>
<keyword evidence="5" id="KW-1185">Reference proteome</keyword>
<name>A0A1S2LH61_9BACI</name>
<feature type="transmembrane region" description="Helical" evidence="2">
    <location>
        <begin position="143"/>
        <end position="162"/>
    </location>
</feature>
<proteinExistence type="inferred from homology"/>
<reference evidence="4 5" key="1">
    <citation type="submission" date="2016-10" db="EMBL/GenBank/DDBJ databases">
        <title>Draft genome sequences of four alkaliphilic bacteria belonging to the Anaerobacillus genus.</title>
        <authorList>
            <person name="Bassil N.M."/>
            <person name="Lloyd J.R."/>
        </authorList>
    </citation>
    <scope>NUCLEOTIDE SEQUENCE [LARGE SCALE GENOMIC DNA]</scope>
    <source>
        <strain evidence="4 5">DSM 18345</strain>
    </source>
</reference>
<dbReference type="Gene3D" id="1.20.120.1220">
    <property type="match status" value="1"/>
</dbReference>
<feature type="domain" description="Prepilin type IV endopeptidase peptidase" evidence="3">
    <location>
        <begin position="5"/>
        <end position="107"/>
    </location>
</feature>
<feature type="transmembrane region" description="Helical" evidence="2">
    <location>
        <begin position="48"/>
        <end position="68"/>
    </location>
</feature>
<sequence length="163" mass="17721">MTFVVLLITLAISFITDIKSRKIFNIVTFPSMFIGIIFNTITFGWEGLFFSILGLLTGFGLLVIPYALGGIAAGDVKLLMAIGALQGSSFVFGSFLYITIIGGVIALVLLIMQGELRNTIKRIFTTAQLKTLNGLNKNELHHAFPYGVAIVLGTICYTGVIYF</sequence>
<feature type="transmembrane region" description="Helical" evidence="2">
    <location>
        <begin position="23"/>
        <end position="41"/>
    </location>
</feature>
<dbReference type="GO" id="GO:0004190">
    <property type="term" value="F:aspartic-type endopeptidase activity"/>
    <property type="evidence" value="ECO:0007669"/>
    <property type="project" value="InterPro"/>
</dbReference>
<evidence type="ECO:0000313" key="4">
    <source>
        <dbReference type="EMBL" id="OIJ11057.1"/>
    </source>
</evidence>
<feature type="transmembrane region" description="Helical" evidence="2">
    <location>
        <begin position="88"/>
        <end position="112"/>
    </location>
</feature>
<keyword evidence="2" id="KW-0812">Transmembrane</keyword>
<comment type="similarity">
    <text evidence="1">Belongs to the peptidase A24 family.</text>
</comment>
<dbReference type="GO" id="GO:0006465">
    <property type="term" value="P:signal peptide processing"/>
    <property type="evidence" value="ECO:0007669"/>
    <property type="project" value="TreeGrafter"/>
</dbReference>
<dbReference type="Proteomes" id="UP000179524">
    <property type="component" value="Unassembled WGS sequence"/>
</dbReference>
<evidence type="ECO:0000313" key="5">
    <source>
        <dbReference type="Proteomes" id="UP000179524"/>
    </source>
</evidence>
<dbReference type="EMBL" id="MLQR01000045">
    <property type="protein sequence ID" value="OIJ11057.1"/>
    <property type="molecule type" value="Genomic_DNA"/>
</dbReference>
<evidence type="ECO:0000259" key="3">
    <source>
        <dbReference type="Pfam" id="PF01478"/>
    </source>
</evidence>
<dbReference type="AlphaFoldDB" id="A0A1S2LH61"/>
<dbReference type="OrthoDB" id="5508079at2"/>